<proteinExistence type="predicted"/>
<dbReference type="InterPro" id="IPR010181">
    <property type="entry name" value="CGCAxxGCC_motif"/>
</dbReference>
<dbReference type="NCBIfam" id="TIGR01909">
    <property type="entry name" value="C_GCAxxG_C_C"/>
    <property type="match status" value="1"/>
</dbReference>
<sequence length="153" mass="17122">MSHEEQARALFMEGCNCAQAAFCAFCDVTGMENGMAMRLSSSFGGGMGRLREVCGALSGIFMAAGILYGYDDLTDKSLKTAHYERIQELAARFREENGSILCREILGLAEEHSQPEPEDRTPDYYARRPCPEVVARAARIFEAYMREHPIPER</sequence>
<name>A0A9D2L911_9FIRM</name>
<comment type="caution">
    <text evidence="1">The sequence shown here is derived from an EMBL/GenBank/DDBJ whole genome shotgun (WGS) entry which is preliminary data.</text>
</comment>
<evidence type="ECO:0000313" key="2">
    <source>
        <dbReference type="Proteomes" id="UP000886804"/>
    </source>
</evidence>
<protein>
    <submittedName>
        <fullName evidence="1">C-GCAxxG-C-C family protein</fullName>
    </submittedName>
</protein>
<dbReference type="Proteomes" id="UP000886804">
    <property type="component" value="Unassembled WGS sequence"/>
</dbReference>
<gene>
    <name evidence="1" type="ORF">H9716_10285</name>
</gene>
<dbReference type="EMBL" id="DWYS01000122">
    <property type="protein sequence ID" value="HJB08229.1"/>
    <property type="molecule type" value="Genomic_DNA"/>
</dbReference>
<reference evidence="1" key="2">
    <citation type="submission" date="2021-04" db="EMBL/GenBank/DDBJ databases">
        <authorList>
            <person name="Gilroy R."/>
        </authorList>
    </citation>
    <scope>NUCLEOTIDE SEQUENCE</scope>
    <source>
        <strain evidence="1">CHK188-4685</strain>
    </source>
</reference>
<organism evidence="1 2">
    <name type="scientific">Candidatus Enterocloster faecavium</name>
    <dbReference type="NCBI Taxonomy" id="2838560"/>
    <lineage>
        <taxon>Bacteria</taxon>
        <taxon>Bacillati</taxon>
        <taxon>Bacillota</taxon>
        <taxon>Clostridia</taxon>
        <taxon>Lachnospirales</taxon>
        <taxon>Lachnospiraceae</taxon>
        <taxon>Enterocloster</taxon>
    </lineage>
</organism>
<dbReference type="Pfam" id="PF09719">
    <property type="entry name" value="C_GCAxxG_C_C"/>
    <property type="match status" value="1"/>
</dbReference>
<accession>A0A9D2L911</accession>
<dbReference type="AlphaFoldDB" id="A0A9D2L911"/>
<evidence type="ECO:0000313" key="1">
    <source>
        <dbReference type="EMBL" id="HJB08229.1"/>
    </source>
</evidence>
<reference evidence="1" key="1">
    <citation type="journal article" date="2021" name="PeerJ">
        <title>Extensive microbial diversity within the chicken gut microbiome revealed by metagenomics and culture.</title>
        <authorList>
            <person name="Gilroy R."/>
            <person name="Ravi A."/>
            <person name="Getino M."/>
            <person name="Pursley I."/>
            <person name="Horton D.L."/>
            <person name="Alikhan N.F."/>
            <person name="Baker D."/>
            <person name="Gharbi K."/>
            <person name="Hall N."/>
            <person name="Watson M."/>
            <person name="Adriaenssens E.M."/>
            <person name="Foster-Nyarko E."/>
            <person name="Jarju S."/>
            <person name="Secka A."/>
            <person name="Antonio M."/>
            <person name="Oren A."/>
            <person name="Chaudhuri R.R."/>
            <person name="La Ragione R."/>
            <person name="Hildebrand F."/>
            <person name="Pallen M.J."/>
        </authorList>
    </citation>
    <scope>NUCLEOTIDE SEQUENCE</scope>
    <source>
        <strain evidence="1">CHK188-4685</strain>
    </source>
</reference>